<dbReference type="AlphaFoldDB" id="A0A5J4TDC9"/>
<name>A0A5J4TDC9_9EUKA</name>
<organism evidence="1 2">
    <name type="scientific">Streblomastix strix</name>
    <dbReference type="NCBI Taxonomy" id="222440"/>
    <lineage>
        <taxon>Eukaryota</taxon>
        <taxon>Metamonada</taxon>
        <taxon>Preaxostyla</taxon>
        <taxon>Oxymonadida</taxon>
        <taxon>Streblomastigidae</taxon>
        <taxon>Streblomastix</taxon>
    </lineage>
</organism>
<proteinExistence type="predicted"/>
<gene>
    <name evidence="1" type="ORF">EZS28_048008</name>
</gene>
<dbReference type="EMBL" id="SNRW01032925">
    <property type="protein sequence ID" value="KAA6356466.1"/>
    <property type="molecule type" value="Genomic_DNA"/>
</dbReference>
<evidence type="ECO:0000313" key="1">
    <source>
        <dbReference type="EMBL" id="KAA6356466.1"/>
    </source>
</evidence>
<comment type="caution">
    <text evidence="1">The sequence shown here is derived from an EMBL/GenBank/DDBJ whole genome shotgun (WGS) entry which is preliminary data.</text>
</comment>
<dbReference type="Proteomes" id="UP000324800">
    <property type="component" value="Unassembled WGS sequence"/>
</dbReference>
<accession>A0A5J4TDC9</accession>
<evidence type="ECO:0000313" key="2">
    <source>
        <dbReference type="Proteomes" id="UP000324800"/>
    </source>
</evidence>
<sequence length="119" mass="14107">MQVVDLDYIKELQLEVVLMKVMEHIKVKEDFIMLLMEDIIVIVIEQVVIELEVYEVLSPMEVSHFTFQIDLEFPFMVLPQVNHWVNWSKEYWTLLQHLLAGLTLIRIKSKQSAKCCIES</sequence>
<reference evidence="1 2" key="1">
    <citation type="submission" date="2019-03" db="EMBL/GenBank/DDBJ databases">
        <title>Single cell metagenomics reveals metabolic interactions within the superorganism composed of flagellate Streblomastix strix and complex community of Bacteroidetes bacteria on its surface.</title>
        <authorList>
            <person name="Treitli S.C."/>
            <person name="Kolisko M."/>
            <person name="Husnik F."/>
            <person name="Keeling P."/>
            <person name="Hampl V."/>
        </authorList>
    </citation>
    <scope>NUCLEOTIDE SEQUENCE [LARGE SCALE GENOMIC DNA]</scope>
    <source>
        <strain evidence="1">ST1C</strain>
    </source>
</reference>
<protein>
    <submittedName>
        <fullName evidence="1">Uncharacterized protein</fullName>
    </submittedName>
</protein>